<comment type="caution">
    <text evidence="6">The sequence shown here is derived from an EMBL/GenBank/DDBJ whole genome shotgun (WGS) entry which is preliminary data.</text>
</comment>
<protein>
    <submittedName>
        <fullName evidence="6">CENPM protein</fullName>
    </submittedName>
</protein>
<dbReference type="AlphaFoldDB" id="A0A7K6W3P0"/>
<keyword evidence="5" id="KW-0137">Centromere</keyword>
<dbReference type="PANTHER" id="PTHR34436:SF1">
    <property type="entry name" value="CENTROMERE PROTEIN M"/>
    <property type="match status" value="1"/>
</dbReference>
<feature type="non-terminal residue" evidence="6">
    <location>
        <position position="46"/>
    </location>
</feature>
<gene>
    <name evidence="6" type="primary">Cenpm_1</name>
    <name evidence="6" type="ORF">STECAR_R15386</name>
</gene>
<reference evidence="6 7" key="1">
    <citation type="submission" date="2019-09" db="EMBL/GenBank/DDBJ databases">
        <title>Bird 10,000 Genomes (B10K) Project - Family phase.</title>
        <authorList>
            <person name="Zhang G."/>
        </authorList>
    </citation>
    <scope>NUCLEOTIDE SEQUENCE [LARGE SCALE GENOMIC DNA]</scope>
    <source>
        <strain evidence="6">OUT-0004</strain>
    </source>
</reference>
<dbReference type="GO" id="GO:0000775">
    <property type="term" value="C:chromosome, centromeric region"/>
    <property type="evidence" value="ECO:0007669"/>
    <property type="project" value="UniProtKB-SubCell"/>
</dbReference>
<feature type="non-terminal residue" evidence="6">
    <location>
        <position position="1"/>
    </location>
</feature>
<evidence type="ECO:0000313" key="6">
    <source>
        <dbReference type="EMBL" id="NWX41378.1"/>
    </source>
</evidence>
<evidence type="ECO:0000256" key="3">
    <source>
        <dbReference type="ARBA" id="ARBA00022454"/>
    </source>
</evidence>
<dbReference type="OrthoDB" id="2386686at2759"/>
<keyword evidence="7" id="KW-1185">Reference proteome</keyword>
<dbReference type="PANTHER" id="PTHR34436">
    <property type="entry name" value="CENTROMERE PROTEIN M"/>
    <property type="match status" value="1"/>
</dbReference>
<proteinExistence type="predicted"/>
<dbReference type="Proteomes" id="UP000516988">
    <property type="component" value="Unassembled WGS sequence"/>
</dbReference>
<evidence type="ECO:0000256" key="4">
    <source>
        <dbReference type="ARBA" id="ARBA00023242"/>
    </source>
</evidence>
<accession>A0A7K6W3P0</accession>
<dbReference type="GO" id="GO:0005634">
    <property type="term" value="C:nucleus"/>
    <property type="evidence" value="ECO:0007669"/>
    <property type="project" value="UniProtKB-SubCell"/>
</dbReference>
<dbReference type="EMBL" id="VZSC01003381">
    <property type="protein sequence ID" value="NWX41378.1"/>
    <property type="molecule type" value="Genomic_DNA"/>
</dbReference>
<evidence type="ECO:0000313" key="7">
    <source>
        <dbReference type="Proteomes" id="UP000516988"/>
    </source>
</evidence>
<evidence type="ECO:0000256" key="5">
    <source>
        <dbReference type="ARBA" id="ARBA00023328"/>
    </source>
</evidence>
<evidence type="ECO:0000256" key="1">
    <source>
        <dbReference type="ARBA" id="ARBA00004123"/>
    </source>
</evidence>
<keyword evidence="3" id="KW-0158">Chromosome</keyword>
<evidence type="ECO:0000256" key="2">
    <source>
        <dbReference type="ARBA" id="ARBA00004584"/>
    </source>
</evidence>
<keyword evidence="4" id="KW-0539">Nucleus</keyword>
<sequence length="46" mass="5120">MAVLQPFSKLPELNAATFLLVGSDEGLQQKLAEALLREKKDFKISM</sequence>
<dbReference type="Pfam" id="PF11111">
    <property type="entry name" value="CENP-M"/>
    <property type="match status" value="1"/>
</dbReference>
<name>A0A7K6W3P0_STECA</name>
<organism evidence="6 7">
    <name type="scientific">Steatornis caripensis</name>
    <name type="common">Oilbird</name>
    <dbReference type="NCBI Taxonomy" id="48435"/>
    <lineage>
        <taxon>Eukaryota</taxon>
        <taxon>Metazoa</taxon>
        <taxon>Chordata</taxon>
        <taxon>Craniata</taxon>
        <taxon>Vertebrata</taxon>
        <taxon>Euteleostomi</taxon>
        <taxon>Archelosauria</taxon>
        <taxon>Archosauria</taxon>
        <taxon>Dinosauria</taxon>
        <taxon>Saurischia</taxon>
        <taxon>Theropoda</taxon>
        <taxon>Coelurosauria</taxon>
        <taxon>Aves</taxon>
        <taxon>Neognathae</taxon>
        <taxon>Neoaves</taxon>
        <taxon>Strisores</taxon>
        <taxon>Caprimulgiformes</taxon>
        <taxon>Steatornithidae</taxon>
        <taxon>Steatornis</taxon>
    </lineage>
</organism>
<dbReference type="InterPro" id="IPR020987">
    <property type="entry name" value="Centromere_Cenp-M"/>
</dbReference>
<comment type="subcellular location">
    <subcellularLocation>
        <location evidence="2">Chromosome</location>
        <location evidence="2">Centromere</location>
    </subcellularLocation>
    <subcellularLocation>
        <location evidence="1">Nucleus</location>
    </subcellularLocation>
</comment>